<dbReference type="PANTHER" id="PTHR43037">
    <property type="entry name" value="UNNAMED PRODUCT-RELATED"/>
    <property type="match status" value="1"/>
</dbReference>
<dbReference type="AlphaFoldDB" id="A0A2S8F3A1"/>
<evidence type="ECO:0000313" key="4">
    <source>
        <dbReference type="EMBL" id="PQO26597.1"/>
    </source>
</evidence>
<dbReference type="Pfam" id="PF02230">
    <property type="entry name" value="Abhydrolase_2"/>
    <property type="match status" value="1"/>
</dbReference>
<reference evidence="4 5" key="1">
    <citation type="submission" date="2018-02" db="EMBL/GenBank/DDBJ databases">
        <title>Comparative genomes isolates from brazilian mangrove.</title>
        <authorList>
            <person name="Araujo J.E."/>
            <person name="Taketani R.G."/>
            <person name="Silva M.C.P."/>
            <person name="Loureco M.V."/>
            <person name="Andreote F.D."/>
        </authorList>
    </citation>
    <scope>NUCLEOTIDE SEQUENCE [LARGE SCALE GENOMIC DNA]</scope>
    <source>
        <strain evidence="4 5">NAP PRIS-MGV</strain>
    </source>
</reference>
<protein>
    <recommendedName>
        <fullName evidence="3">Phospholipase/carboxylesterase/thioesterase domain-containing protein</fullName>
    </recommendedName>
</protein>
<evidence type="ECO:0000313" key="5">
    <source>
        <dbReference type="Proteomes" id="UP000239388"/>
    </source>
</evidence>
<comment type="caution">
    <text evidence="4">The sequence shown here is derived from an EMBL/GenBank/DDBJ whole genome shotgun (WGS) entry which is preliminary data.</text>
</comment>
<dbReference type="Gene3D" id="3.40.50.1820">
    <property type="entry name" value="alpha/beta hydrolase"/>
    <property type="match status" value="1"/>
</dbReference>
<keyword evidence="2" id="KW-1133">Transmembrane helix</keyword>
<keyword evidence="1" id="KW-0732">Signal</keyword>
<dbReference type="InterPro" id="IPR029058">
    <property type="entry name" value="AB_hydrolase_fold"/>
</dbReference>
<evidence type="ECO:0000259" key="3">
    <source>
        <dbReference type="Pfam" id="PF02230"/>
    </source>
</evidence>
<keyword evidence="2" id="KW-0472">Membrane</keyword>
<name>A0A2S8F3A1_9BACT</name>
<keyword evidence="2" id="KW-0812">Transmembrane</keyword>
<feature type="domain" description="Phospholipase/carboxylesterase/thioesterase" evidence="3">
    <location>
        <begin position="70"/>
        <end position="244"/>
    </location>
</feature>
<dbReference type="OrthoDB" id="265412at2"/>
<dbReference type="Proteomes" id="UP000239388">
    <property type="component" value="Unassembled WGS sequence"/>
</dbReference>
<dbReference type="RefSeq" id="WP_105360075.1">
    <property type="nucleotide sequence ID" value="NZ_PUIB01000030.1"/>
</dbReference>
<dbReference type="PANTHER" id="PTHR43037:SF1">
    <property type="entry name" value="BLL1128 PROTEIN"/>
    <property type="match status" value="1"/>
</dbReference>
<evidence type="ECO:0000256" key="1">
    <source>
        <dbReference type="ARBA" id="ARBA00022729"/>
    </source>
</evidence>
<dbReference type="InterPro" id="IPR003140">
    <property type="entry name" value="PLipase/COase/thioEstase"/>
</dbReference>
<evidence type="ECO:0000256" key="2">
    <source>
        <dbReference type="SAM" id="Phobius"/>
    </source>
</evidence>
<organism evidence="4 5">
    <name type="scientific">Blastopirellula marina</name>
    <dbReference type="NCBI Taxonomy" id="124"/>
    <lineage>
        <taxon>Bacteria</taxon>
        <taxon>Pseudomonadati</taxon>
        <taxon>Planctomycetota</taxon>
        <taxon>Planctomycetia</taxon>
        <taxon>Pirellulales</taxon>
        <taxon>Pirellulaceae</taxon>
        <taxon>Blastopirellula</taxon>
    </lineage>
</organism>
<dbReference type="SUPFAM" id="SSF53474">
    <property type="entry name" value="alpha/beta-Hydrolases"/>
    <property type="match status" value="1"/>
</dbReference>
<dbReference type="GO" id="GO:0016787">
    <property type="term" value="F:hydrolase activity"/>
    <property type="evidence" value="ECO:0007669"/>
    <property type="project" value="InterPro"/>
</dbReference>
<proteinExistence type="predicted"/>
<gene>
    <name evidence="4" type="ORF">C5Y98_29900</name>
</gene>
<dbReference type="InterPro" id="IPR050955">
    <property type="entry name" value="Plant_Biomass_Hydrol_Est"/>
</dbReference>
<accession>A0A2S8F3A1</accession>
<feature type="transmembrane region" description="Helical" evidence="2">
    <location>
        <begin position="12"/>
        <end position="34"/>
    </location>
</feature>
<dbReference type="EMBL" id="PUIB01000030">
    <property type="protein sequence ID" value="PQO26597.1"/>
    <property type="molecule type" value="Genomic_DNA"/>
</dbReference>
<sequence length="250" mass="27076">MPLYPAPLRSTRWLLAVLLLALIFTLGIVVFRWLPAASPIITHQSLQVGSDTRTFRLASPPDPPSTGSLPLIVALHGVGDSADSMAAYSGLDQLAADGQAYVVYPEAQRGMWNVFAIAADQQADNRDLQMIDRLIAELRDQLAPRDVRLVGMSNGATFAQLIQQSRSDIERTVAHSGSRPPELPFGPPLPIMLVVGTADLAADPMRRNATAYRETGYLVELLEVPGLGHAWATTKSQAIRDFLTQPGEAD</sequence>